<dbReference type="Proteomes" id="UP000500992">
    <property type="component" value="Segment"/>
</dbReference>
<evidence type="ECO:0000256" key="8">
    <source>
        <dbReference type="ARBA" id="ARBA00023180"/>
    </source>
</evidence>
<dbReference type="InterPro" id="IPR055447">
    <property type="entry name" value="Rhabdo_glycop_CD"/>
</dbReference>
<keyword evidence="2 9" id="KW-0812">Transmembrane</keyword>
<dbReference type="GO" id="GO:0019031">
    <property type="term" value="C:viral envelope"/>
    <property type="evidence" value="ECO:0007669"/>
    <property type="project" value="UniProtKB-KW"/>
</dbReference>
<keyword evidence="7 9" id="KW-0472">Membrane</keyword>
<name>A0A0D3R119_9RHAB</name>
<evidence type="ECO:0000256" key="5">
    <source>
        <dbReference type="ARBA" id="ARBA00022879"/>
    </source>
</evidence>
<feature type="domain" description="Spike glycoprotein fusion" evidence="10">
    <location>
        <begin position="73"/>
        <end position="154"/>
    </location>
</feature>
<evidence type="ECO:0000259" key="11">
    <source>
        <dbReference type="Pfam" id="PF24833"/>
    </source>
</evidence>
<keyword evidence="5" id="KW-0261">Viral envelope protein</keyword>
<keyword evidence="8" id="KW-0325">Glycoprotein</keyword>
<keyword evidence="13" id="KW-1185">Reference proteome</keyword>
<evidence type="ECO:0000256" key="6">
    <source>
        <dbReference type="ARBA" id="ARBA00022989"/>
    </source>
</evidence>
<feature type="transmembrane region" description="Helical" evidence="9">
    <location>
        <begin position="538"/>
        <end position="556"/>
    </location>
</feature>
<evidence type="ECO:0000313" key="12">
    <source>
        <dbReference type="EMBL" id="AJR28271.1"/>
    </source>
</evidence>
<keyword evidence="4" id="KW-0946">Virion</keyword>
<dbReference type="RefSeq" id="YP_010087301.1">
    <property type="nucleotide sequence ID" value="NC_055530.1"/>
</dbReference>
<evidence type="ECO:0000259" key="10">
    <source>
        <dbReference type="Pfam" id="PF00974"/>
    </source>
</evidence>
<evidence type="ECO:0000256" key="1">
    <source>
        <dbReference type="ARBA" id="ARBA00004563"/>
    </source>
</evidence>
<keyword evidence="6 9" id="KW-1133">Transmembrane helix</keyword>
<reference evidence="12 13" key="1">
    <citation type="journal article" date="2015" name="PLoS Pathog.">
        <title>Evolution of genome size and complexity in the rhabdoviridae.</title>
        <authorList>
            <person name="Walker P.J."/>
            <person name="Firth C."/>
            <person name="Widen S.G."/>
            <person name="Blasdell K.R."/>
            <person name="Guzman H."/>
            <person name="Wood T.G."/>
            <person name="Paradkar P.N."/>
            <person name="Holmes E.C."/>
            <person name="Tesh R.B."/>
            <person name="Vasilakis N."/>
        </authorList>
    </citation>
    <scope>NUCLEOTIDE SEQUENCE [LARGE SCALE GENOMIC DNA]</scope>
    <source>
        <strain evidence="12 13">DakAnB439a</strain>
    </source>
</reference>
<dbReference type="SUPFAM" id="SSF161008">
    <property type="entry name" value="Viral glycoprotein ectodomain-like"/>
    <property type="match status" value="2"/>
</dbReference>
<dbReference type="KEGG" id="vg:65102568"/>
<dbReference type="Pfam" id="PF00974">
    <property type="entry name" value="Rhabdo_glycop_FD"/>
    <property type="match status" value="1"/>
</dbReference>
<evidence type="ECO:0000256" key="4">
    <source>
        <dbReference type="ARBA" id="ARBA00022844"/>
    </source>
</evidence>
<evidence type="ECO:0000256" key="9">
    <source>
        <dbReference type="SAM" id="Phobius"/>
    </source>
</evidence>
<comment type="subcellular location">
    <subcellularLocation>
        <location evidence="1">Virion membrane</location>
        <topology evidence="1">Single-pass type I membrane protein</topology>
    </subcellularLocation>
</comment>
<sequence length="568" mass="65439">MKLLIIEFFAIITSFFASRCLSLEYMYFPTSVTKGFTPIHLDHLNCPYDIDDTEIENPVEVDCKILVTNLIDVEGEVCYKQKWVTNCYENFIGQQTINHRIHHLPISADDIVHKLSLDSNLVPPDANCQWMSDTETEDTKVICQPVTIKYDETLNLGSHPSLGTFPCVKPPCSIDKQHVFNSTDFTATNKGYKDTKVQFSTDQNGHIYETSFVKSDVFPKMSLEGACIEMTKSASNNNHAAKIILQSGLLLEVRDAFDLGSDDSYATGNSIHVNHNLAELKKLLLKKSKKNSTWGQVMFDQNSRSKMTFSSDVTGKFKQFGKLFVDLRICQKNDFKRVVVPTLDFQRSMTEMFVESKIDQLSCKKRLYEIMSTGSITGADLGLLSQNHEGPGPVYQLYKHDVTMAYGTYERFTWMPKTEGGKQYLGYVHIGNTKKWVECPEWVPDSESTDIKWCVNGIFERNGSLYHPVFGGDNIRDLKVAYQVRNLRKVEHLSLLLQTNNRTISNWEEYFKLESKHTFEGWNRVSHWFKGLSDEIKYIFYGLSFVFVLFCIVRLLRWRHRSQLYLDY</sequence>
<dbReference type="EMBL" id="KM204982">
    <property type="protein sequence ID" value="AJR28271.1"/>
    <property type="molecule type" value="Viral_cRNA"/>
</dbReference>
<organism evidence="12 13">
    <name type="scientific">Garba virus</name>
    <dbReference type="NCBI Taxonomy" id="864696"/>
    <lineage>
        <taxon>Viruses</taxon>
        <taxon>Riboviria</taxon>
        <taxon>Orthornavirae</taxon>
        <taxon>Negarnaviricota</taxon>
        <taxon>Haploviricotina</taxon>
        <taxon>Monjiviricetes</taxon>
        <taxon>Mononegavirales</taxon>
        <taxon>Rhabdoviridae</taxon>
        <taxon>Alpharhabdovirinae</taxon>
        <taxon>Sunrhavirus</taxon>
        <taxon>Sunrhavirus garba</taxon>
    </lineage>
</organism>
<evidence type="ECO:0000256" key="3">
    <source>
        <dbReference type="ARBA" id="ARBA00022729"/>
    </source>
</evidence>
<protein>
    <submittedName>
        <fullName evidence="12">Glycoprotein</fullName>
    </submittedName>
</protein>
<dbReference type="GeneID" id="65102568"/>
<feature type="domain" description="Spike glycoprotein G central" evidence="11">
    <location>
        <begin position="347"/>
        <end position="463"/>
    </location>
</feature>
<keyword evidence="3" id="KW-0732">Signal</keyword>
<proteinExistence type="predicted"/>
<dbReference type="Pfam" id="PF24833">
    <property type="entry name" value="Rhabdo_glycop_CD"/>
    <property type="match status" value="1"/>
</dbReference>
<dbReference type="InterPro" id="IPR001903">
    <property type="entry name" value="Rhabdo_glycop_FD"/>
</dbReference>
<accession>A0A0D3R119</accession>
<dbReference type="GO" id="GO:0055036">
    <property type="term" value="C:virion membrane"/>
    <property type="evidence" value="ECO:0007669"/>
    <property type="project" value="UniProtKB-SubCell"/>
</dbReference>
<evidence type="ECO:0000313" key="13">
    <source>
        <dbReference type="Proteomes" id="UP000500992"/>
    </source>
</evidence>
<evidence type="ECO:0000256" key="7">
    <source>
        <dbReference type="ARBA" id="ARBA00023136"/>
    </source>
</evidence>
<evidence type="ECO:0000256" key="2">
    <source>
        <dbReference type="ARBA" id="ARBA00022692"/>
    </source>
</evidence>